<dbReference type="Proteomes" id="UP000270868">
    <property type="component" value="Unassembled WGS sequence"/>
</dbReference>
<dbReference type="EMBL" id="RJPS01000004">
    <property type="protein sequence ID" value="RSJ90507.1"/>
    <property type="molecule type" value="Genomic_DNA"/>
</dbReference>
<dbReference type="AlphaFoldDB" id="A0A428H3Z6"/>
<sequence length="126" mass="13747">MALKIGLCESPKKFAELVASVVEIPSTITVVDSSTGVLNEGTENQRPWGNLIGVNSELYDKLASIGQEKLCPTFKIKLKSYSGEVLNTYIGCEISFSNYEVAFILDKFKQPIGLSLVLELSDISVI</sequence>
<organism evidence="1 2">
    <name type="scientific">Streptococcus cristatus</name>
    <dbReference type="NCBI Taxonomy" id="45634"/>
    <lineage>
        <taxon>Bacteria</taxon>
        <taxon>Bacillati</taxon>
        <taxon>Bacillota</taxon>
        <taxon>Bacilli</taxon>
        <taxon>Lactobacillales</taxon>
        <taxon>Streptococcaceae</taxon>
        <taxon>Streptococcus</taxon>
    </lineage>
</organism>
<gene>
    <name evidence="1" type="ORF">D8792_04660</name>
</gene>
<accession>A0A428H3Z6</accession>
<evidence type="ECO:0000313" key="1">
    <source>
        <dbReference type="EMBL" id="RSJ90507.1"/>
    </source>
</evidence>
<protein>
    <submittedName>
        <fullName evidence="1">Uncharacterized protein</fullName>
    </submittedName>
</protein>
<reference evidence="1 2" key="1">
    <citation type="submission" date="2018-11" db="EMBL/GenBank/DDBJ databases">
        <title>Species Designations Belie Phenotypic and Genotypic Heterogeneity in Oral Streptococci.</title>
        <authorList>
            <person name="Velsko I."/>
        </authorList>
    </citation>
    <scope>NUCLEOTIDE SEQUENCE [LARGE SCALE GENOMIC DNA]</scope>
    <source>
        <strain evidence="1 2">A52</strain>
    </source>
</reference>
<comment type="caution">
    <text evidence="1">The sequence shown here is derived from an EMBL/GenBank/DDBJ whole genome shotgun (WGS) entry which is preliminary data.</text>
</comment>
<evidence type="ECO:0000313" key="2">
    <source>
        <dbReference type="Proteomes" id="UP000270868"/>
    </source>
</evidence>
<proteinExistence type="predicted"/>
<name>A0A428H3Z6_STRCR</name>
<dbReference type="RefSeq" id="WP_125373133.1">
    <property type="nucleotide sequence ID" value="NZ_RJPS01000004.1"/>
</dbReference>